<keyword evidence="1" id="KW-0175">Coiled coil</keyword>
<dbReference type="Gene3D" id="1.10.287.1490">
    <property type="match status" value="1"/>
</dbReference>
<reference evidence="2" key="1">
    <citation type="submission" date="2021-07" db="EMBL/GenBank/DDBJ databases">
        <title>Genome Resource of American Ginseng Black Spot Pathogen Alternaria panax.</title>
        <authorList>
            <person name="Qiu C."/>
            <person name="Wang W."/>
            <person name="Liu Z."/>
        </authorList>
    </citation>
    <scope>NUCLEOTIDE SEQUENCE</scope>
    <source>
        <strain evidence="2">BNCC115425</strain>
    </source>
</reference>
<feature type="coiled-coil region" evidence="1">
    <location>
        <begin position="137"/>
        <end position="171"/>
    </location>
</feature>
<organism evidence="2 3">
    <name type="scientific">Alternaria panax</name>
    <dbReference type="NCBI Taxonomy" id="48097"/>
    <lineage>
        <taxon>Eukaryota</taxon>
        <taxon>Fungi</taxon>
        <taxon>Dikarya</taxon>
        <taxon>Ascomycota</taxon>
        <taxon>Pezizomycotina</taxon>
        <taxon>Dothideomycetes</taxon>
        <taxon>Pleosporomycetidae</taxon>
        <taxon>Pleosporales</taxon>
        <taxon>Pleosporineae</taxon>
        <taxon>Pleosporaceae</taxon>
        <taxon>Alternaria</taxon>
        <taxon>Alternaria sect. Panax</taxon>
    </lineage>
</organism>
<protein>
    <submittedName>
        <fullName evidence="2">Uncharacterized protein</fullName>
    </submittedName>
</protein>
<proteinExistence type="predicted"/>
<dbReference type="Proteomes" id="UP001199106">
    <property type="component" value="Unassembled WGS sequence"/>
</dbReference>
<evidence type="ECO:0000313" key="2">
    <source>
        <dbReference type="EMBL" id="KAG9192310.1"/>
    </source>
</evidence>
<evidence type="ECO:0000256" key="1">
    <source>
        <dbReference type="SAM" id="Coils"/>
    </source>
</evidence>
<dbReference type="AlphaFoldDB" id="A0AAD4NSX7"/>
<comment type="caution">
    <text evidence="2">The sequence shown here is derived from an EMBL/GenBank/DDBJ whole genome shotgun (WGS) entry which is preliminary data.</text>
</comment>
<evidence type="ECO:0000313" key="3">
    <source>
        <dbReference type="Proteomes" id="UP001199106"/>
    </source>
</evidence>
<gene>
    <name evidence="2" type="ORF">G6011_11044</name>
</gene>
<dbReference type="EMBL" id="JAANER010000003">
    <property type="protein sequence ID" value="KAG9192310.1"/>
    <property type="molecule type" value="Genomic_DNA"/>
</dbReference>
<keyword evidence="3" id="KW-1185">Reference proteome</keyword>
<name>A0AAD4NSX7_9PLEO</name>
<sequence length="685" mass="76780">MSTLGDMQKQLSQIIEEAGSKGYKIEDVIPENMQNYFSGMSELNAAREYIHGIQTREQDLQADNNILRAKLKEKEAEINDQPAEFKSLEVDLQQAHRQIDYYRDLSEDSRRRAQRYQRDLSLAVKDQIAFNGVIAKIERLQNELGQHQSTIQELQIENERAAEAFAHLRAQDARLIAVNEAQVANILSHASQIENENEQFNATFTTLVDNLESEISSAAASVNDKAALLRQMEILYNAIFSEVAPLNRLFSRALKVLQIYQLLFQSLSDPYASGIATLPLELGPLIEGAMQDFSLALYTSGDSVDEHKPDDHEDQYDRERAMMADTPKTTHIGAPHTMAHMDKEAKQRRSDEQVGFIILARDNNKPDAYGTMSDTYGPLPWPGVAKGYNEKYQLCVGPAAMEKRARQHRDAWVARHPTYPISILYTKKPKLSQGRRPDALVVNPRGYRVQSNASNEQVRRTEGVGADELQAPAKPHVSSDRVGGWVPPDFIRNQADVLNRYLDQIRSAEIEKFAMEVFDAQNVSLGAVVTTRGDLESSAVFQQLMNGGNGFQVRLHCSAIAVVQWYVHCLSSGGLAELPAHLLCDDSSLMNLYCFAAQLEDDWIRELILVLWRRFAELNAEVNLGLEDLNLLFESTHSEDPARNFWATTVCTVGLAAQVVEMGECNVDLIAEIQEVAARASVNCA</sequence>
<accession>A0AAD4NSX7</accession>